<proteinExistence type="predicted"/>
<organism evidence="1 2">
    <name type="scientific">Zemynaea arenosa</name>
    <dbReference type="NCBI Taxonomy" id="2561931"/>
    <lineage>
        <taxon>Bacteria</taxon>
        <taxon>Pseudomonadati</taxon>
        <taxon>Pseudomonadota</taxon>
        <taxon>Betaproteobacteria</taxon>
        <taxon>Burkholderiales</taxon>
        <taxon>Oxalobacteraceae</taxon>
        <taxon>Telluria group</taxon>
        <taxon>Zemynaea</taxon>
    </lineage>
</organism>
<comment type="caution">
    <text evidence="1">The sequence shown here is derived from an EMBL/GenBank/DDBJ whole genome shotgun (WGS) entry which is preliminary data.</text>
</comment>
<dbReference type="RefSeq" id="WP_135206233.1">
    <property type="nucleotide sequence ID" value="NZ_SPVF01000078.1"/>
</dbReference>
<evidence type="ECO:0000313" key="1">
    <source>
        <dbReference type="EMBL" id="TFW25203.1"/>
    </source>
</evidence>
<dbReference type="AlphaFoldDB" id="A0A4Y9SLN8"/>
<dbReference type="OrthoDB" id="8780025at2"/>
<accession>A0A4Y9SLN8</accession>
<protein>
    <submittedName>
        <fullName evidence="1">Uncharacterized protein</fullName>
    </submittedName>
</protein>
<sequence>MATKLIHRRVPIFTLADGETIAATCTANSIALVRDDAGWWTCFVGEDGAVERYDEPFPSQEQALWSAKAAAEFGI</sequence>
<dbReference type="Proteomes" id="UP000298438">
    <property type="component" value="Unassembled WGS sequence"/>
</dbReference>
<reference evidence="1 2" key="1">
    <citation type="submission" date="2019-03" db="EMBL/GenBank/DDBJ databases">
        <title>Draft Genome Sequence of Massilia arenosa sp. nov., a Novel Massilia Species Isolated from a Sandy-loam Maize Soil.</title>
        <authorList>
            <person name="Raths R."/>
            <person name="Peta V."/>
            <person name="Bucking H."/>
        </authorList>
    </citation>
    <scope>NUCLEOTIDE SEQUENCE [LARGE SCALE GENOMIC DNA]</scope>
    <source>
        <strain evidence="1 2">MC02</strain>
    </source>
</reference>
<name>A0A4Y9SLN8_9BURK</name>
<keyword evidence="2" id="KW-1185">Reference proteome</keyword>
<gene>
    <name evidence="1" type="ORF">E4L96_05595</name>
</gene>
<dbReference type="EMBL" id="SPVF01000078">
    <property type="protein sequence ID" value="TFW25203.1"/>
    <property type="molecule type" value="Genomic_DNA"/>
</dbReference>
<evidence type="ECO:0000313" key="2">
    <source>
        <dbReference type="Proteomes" id="UP000298438"/>
    </source>
</evidence>